<evidence type="ECO:0000313" key="2">
    <source>
        <dbReference type="EMBL" id="KAK1692074.1"/>
    </source>
</evidence>
<feature type="compositionally biased region" description="Acidic residues" evidence="1">
    <location>
        <begin position="138"/>
        <end position="148"/>
    </location>
</feature>
<keyword evidence="3" id="KW-1185">Reference proteome</keyword>
<comment type="caution">
    <text evidence="2">The sequence shown here is derived from an EMBL/GenBank/DDBJ whole genome shotgun (WGS) entry which is preliminary data.</text>
</comment>
<name>A0AAD8X2Y7_LOLMU</name>
<organism evidence="2 3">
    <name type="scientific">Lolium multiflorum</name>
    <name type="common">Italian ryegrass</name>
    <name type="synonym">Lolium perenne subsp. multiflorum</name>
    <dbReference type="NCBI Taxonomy" id="4521"/>
    <lineage>
        <taxon>Eukaryota</taxon>
        <taxon>Viridiplantae</taxon>
        <taxon>Streptophyta</taxon>
        <taxon>Embryophyta</taxon>
        <taxon>Tracheophyta</taxon>
        <taxon>Spermatophyta</taxon>
        <taxon>Magnoliopsida</taxon>
        <taxon>Liliopsida</taxon>
        <taxon>Poales</taxon>
        <taxon>Poaceae</taxon>
        <taxon>BOP clade</taxon>
        <taxon>Pooideae</taxon>
        <taxon>Poodae</taxon>
        <taxon>Poeae</taxon>
        <taxon>Poeae Chloroplast Group 2 (Poeae type)</taxon>
        <taxon>Loliodinae</taxon>
        <taxon>Loliinae</taxon>
        <taxon>Lolium</taxon>
    </lineage>
</organism>
<sequence>MSLAGYVDSDYAGDLDKRRSLTGYVFTVGGCAVSWKATLQDAVAQSTTEAEYMAIAEADQMFHERTKHIDIKYHAIRDVVAKGKVKQEDRSAFLRRRVEQEAPVAEQETPVAEPTPPVAEGEHFGWSSSDDKGKINLEDDEDTTTASDEDEVLEWQAEEEEQEEFLEEQEVLLTSFATNTRKIESAEIFAAAAAVADTIFIPDDDE</sequence>
<evidence type="ECO:0000313" key="3">
    <source>
        <dbReference type="Proteomes" id="UP001231189"/>
    </source>
</evidence>
<dbReference type="AlphaFoldDB" id="A0AAD8X2Y7"/>
<evidence type="ECO:0000256" key="1">
    <source>
        <dbReference type="SAM" id="MobiDB-lite"/>
    </source>
</evidence>
<reference evidence="2" key="1">
    <citation type="submission" date="2023-07" db="EMBL/GenBank/DDBJ databases">
        <title>A chromosome-level genome assembly of Lolium multiflorum.</title>
        <authorList>
            <person name="Chen Y."/>
            <person name="Copetti D."/>
            <person name="Kolliker R."/>
            <person name="Studer B."/>
        </authorList>
    </citation>
    <scope>NUCLEOTIDE SEQUENCE</scope>
    <source>
        <strain evidence="2">02402/16</strain>
        <tissue evidence="2">Leaf</tissue>
    </source>
</reference>
<protein>
    <submittedName>
        <fullName evidence="2">Uncharacterized protein</fullName>
    </submittedName>
</protein>
<dbReference type="PANTHER" id="PTHR11439">
    <property type="entry name" value="GAG-POL-RELATED RETROTRANSPOSON"/>
    <property type="match status" value="1"/>
</dbReference>
<gene>
    <name evidence="2" type="ORF">QYE76_008771</name>
</gene>
<dbReference type="Proteomes" id="UP001231189">
    <property type="component" value="Unassembled WGS sequence"/>
</dbReference>
<feature type="region of interest" description="Disordered" evidence="1">
    <location>
        <begin position="99"/>
        <end position="148"/>
    </location>
</feature>
<proteinExistence type="predicted"/>
<dbReference type="EMBL" id="JAUUTY010000001">
    <property type="protein sequence ID" value="KAK1692074.1"/>
    <property type="molecule type" value="Genomic_DNA"/>
</dbReference>
<accession>A0AAD8X2Y7</accession>
<dbReference type="CDD" id="cd09272">
    <property type="entry name" value="RNase_HI_RT_Ty1"/>
    <property type="match status" value="1"/>
</dbReference>